<dbReference type="Gene3D" id="3.30.450.20">
    <property type="entry name" value="PAS domain"/>
    <property type="match status" value="1"/>
</dbReference>
<keyword evidence="4" id="KW-1185">Reference proteome</keyword>
<dbReference type="RefSeq" id="WP_174673295.1">
    <property type="nucleotide sequence ID" value="NZ_CP054491.1"/>
</dbReference>
<dbReference type="InterPro" id="IPR035965">
    <property type="entry name" value="PAS-like_dom_sf"/>
</dbReference>
<evidence type="ECO:0000256" key="1">
    <source>
        <dbReference type="SAM" id="MobiDB-lite"/>
    </source>
</evidence>
<dbReference type="InterPro" id="IPR000014">
    <property type="entry name" value="PAS"/>
</dbReference>
<dbReference type="AlphaFoldDB" id="A0A6N0HXR5"/>
<accession>A0A6N0HXR5</accession>
<feature type="region of interest" description="Disordered" evidence="1">
    <location>
        <begin position="140"/>
        <end position="161"/>
    </location>
</feature>
<dbReference type="Pfam" id="PF00989">
    <property type="entry name" value="PAS"/>
    <property type="match status" value="1"/>
</dbReference>
<dbReference type="NCBIfam" id="TIGR00229">
    <property type="entry name" value="sensory_box"/>
    <property type="match status" value="1"/>
</dbReference>
<dbReference type="Proteomes" id="UP000509658">
    <property type="component" value="Chromosome"/>
</dbReference>
<feature type="domain" description="PAS" evidence="2">
    <location>
        <begin position="59"/>
        <end position="129"/>
    </location>
</feature>
<dbReference type="InterPro" id="IPR013767">
    <property type="entry name" value="PAS_fold"/>
</dbReference>
<evidence type="ECO:0000259" key="2">
    <source>
        <dbReference type="PROSITE" id="PS50112"/>
    </source>
</evidence>
<evidence type="ECO:0000313" key="4">
    <source>
        <dbReference type="Proteomes" id="UP000509658"/>
    </source>
</evidence>
<sequence length="199" mass="22632">MKRLILVPVIENEQVVMLTGVGNKPSDYVEQDMETVQLIANEIWRIVQNRRYLSAVKESEQRFNTFMETIPGIAWIKDAQGRHLYMNEYACKVFGIGQEQAPGTTIFDLLSHEVAERCWASDQAVIESGKSSEFIEVFPDQDGHTETGKYSNSPSKVPRDSGCSEASAWTSLSANRWSWNCRSYHWPSSRAGECCHHRP</sequence>
<dbReference type="SMART" id="SM00091">
    <property type="entry name" value="PAS"/>
    <property type="match status" value="1"/>
</dbReference>
<dbReference type="SUPFAM" id="SSF55785">
    <property type="entry name" value="PYP-like sensor domain (PAS domain)"/>
    <property type="match status" value="1"/>
</dbReference>
<gene>
    <name evidence="3" type="ORF">HUE57_12325</name>
</gene>
<proteinExistence type="predicted"/>
<organism evidence="3 4">
    <name type="scientific">Candidatus Reidiella endopervernicosa</name>
    <dbReference type="NCBI Taxonomy" id="2738883"/>
    <lineage>
        <taxon>Bacteria</taxon>
        <taxon>Pseudomonadati</taxon>
        <taxon>Pseudomonadota</taxon>
        <taxon>Gammaproteobacteria</taxon>
        <taxon>Candidatus Reidiella</taxon>
    </lineage>
</organism>
<dbReference type="PROSITE" id="PS50112">
    <property type="entry name" value="PAS"/>
    <property type="match status" value="1"/>
</dbReference>
<name>A0A6N0HXR5_9GAMM</name>
<dbReference type="EMBL" id="CP054491">
    <property type="protein sequence ID" value="QKQ26976.1"/>
    <property type="molecule type" value="Genomic_DNA"/>
</dbReference>
<dbReference type="CDD" id="cd00130">
    <property type="entry name" value="PAS"/>
    <property type="match status" value="1"/>
</dbReference>
<dbReference type="KEGG" id="rev:HUE57_12325"/>
<dbReference type="GO" id="GO:0006355">
    <property type="term" value="P:regulation of DNA-templated transcription"/>
    <property type="evidence" value="ECO:0007669"/>
    <property type="project" value="InterPro"/>
</dbReference>
<evidence type="ECO:0000313" key="3">
    <source>
        <dbReference type="EMBL" id="QKQ26976.1"/>
    </source>
</evidence>
<reference evidence="3 4" key="1">
    <citation type="submission" date="2020-05" db="EMBL/GenBank/DDBJ databases">
        <title>Horizontal transmission and recombination maintain forever young bacterial symbiont genomes.</title>
        <authorList>
            <person name="Russell S.L."/>
            <person name="Pepper-Tunick E."/>
            <person name="Svedberg J."/>
            <person name="Byrne A."/>
            <person name="Ruelas Castillo J."/>
            <person name="Vollmers C."/>
            <person name="Beinart R.A."/>
            <person name="Corbett-Detig R."/>
        </authorList>
    </citation>
    <scope>NUCLEOTIDE SEQUENCE [LARGE SCALE GENOMIC DNA]</scope>
    <source>
        <strain evidence="3">Santa_Monica_outfall</strain>
    </source>
</reference>
<protein>
    <submittedName>
        <fullName evidence="3">PAS domain S-box protein</fullName>
    </submittedName>
</protein>